<dbReference type="OrthoDB" id="5825018at2759"/>
<name>A0A2A6CYX0_PRIPA</name>
<sequence>MYLHLLLLSIFSIILNNAQIPNPCEGKSNLCVDQITNCETIFAPKADGSWSDNCADIAYSSFAHLCHKTCQICCVEPCVDVNERCDSWTDGFCTNPFYSDEERWAYCRKKCNLC</sequence>
<proteinExistence type="predicted"/>
<dbReference type="SMART" id="SM00254">
    <property type="entry name" value="ShKT"/>
    <property type="match status" value="2"/>
</dbReference>
<organism evidence="1 2">
    <name type="scientific">Pristionchus pacificus</name>
    <name type="common">Parasitic nematode worm</name>
    <dbReference type="NCBI Taxonomy" id="54126"/>
    <lineage>
        <taxon>Eukaryota</taxon>
        <taxon>Metazoa</taxon>
        <taxon>Ecdysozoa</taxon>
        <taxon>Nematoda</taxon>
        <taxon>Chromadorea</taxon>
        <taxon>Rhabditida</taxon>
        <taxon>Rhabditina</taxon>
        <taxon>Diplogasteromorpha</taxon>
        <taxon>Diplogasteroidea</taxon>
        <taxon>Neodiplogasteridae</taxon>
        <taxon>Pristionchus</taxon>
    </lineage>
</organism>
<protein>
    <submittedName>
        <fullName evidence="1">ShK domain-containing protein</fullName>
    </submittedName>
</protein>
<dbReference type="AlphaFoldDB" id="A0A2A6CYX0"/>
<accession>A0A2A6CYX0</accession>
<dbReference type="PANTHER" id="PTHR21724:SF108">
    <property type="entry name" value="SHKT DOMAIN-CONTAINING PROTEIN"/>
    <property type="match status" value="1"/>
</dbReference>
<evidence type="ECO:0000313" key="1">
    <source>
        <dbReference type="EnsemblMetazoa" id="PPA31544.1"/>
    </source>
</evidence>
<keyword evidence="2" id="KW-1185">Reference proteome</keyword>
<accession>A0A8R1UIB0</accession>
<dbReference type="Proteomes" id="UP000005239">
    <property type="component" value="Unassembled WGS sequence"/>
</dbReference>
<dbReference type="EnsemblMetazoa" id="PPA31544.1">
    <property type="protein sequence ID" value="PPA31544.1"/>
    <property type="gene ID" value="WBGene00204409"/>
</dbReference>
<gene>
    <name evidence="1" type="primary">WBGene00204409</name>
</gene>
<dbReference type="GO" id="GO:0045087">
    <property type="term" value="P:innate immune response"/>
    <property type="evidence" value="ECO:0000318"/>
    <property type="project" value="GO_Central"/>
</dbReference>
<dbReference type="Pfam" id="PF01549">
    <property type="entry name" value="ShK"/>
    <property type="match status" value="2"/>
</dbReference>
<dbReference type="Gene3D" id="1.10.10.1940">
    <property type="match status" value="1"/>
</dbReference>
<dbReference type="PANTHER" id="PTHR21724">
    <property type="entry name" value="SHKT DOMAIN-CONTAINING PROTEIN"/>
    <property type="match status" value="1"/>
</dbReference>
<evidence type="ECO:0000313" key="2">
    <source>
        <dbReference type="Proteomes" id="UP000005239"/>
    </source>
</evidence>
<dbReference type="InterPro" id="IPR003582">
    <property type="entry name" value="ShKT_dom"/>
</dbReference>
<reference evidence="2" key="1">
    <citation type="journal article" date="2008" name="Nat. Genet.">
        <title>The Pristionchus pacificus genome provides a unique perspective on nematode lifestyle and parasitism.</title>
        <authorList>
            <person name="Dieterich C."/>
            <person name="Clifton S.W."/>
            <person name="Schuster L.N."/>
            <person name="Chinwalla A."/>
            <person name="Delehaunty K."/>
            <person name="Dinkelacker I."/>
            <person name="Fulton L."/>
            <person name="Fulton R."/>
            <person name="Godfrey J."/>
            <person name="Minx P."/>
            <person name="Mitreva M."/>
            <person name="Roeseler W."/>
            <person name="Tian H."/>
            <person name="Witte H."/>
            <person name="Yang S.P."/>
            <person name="Wilson R.K."/>
            <person name="Sommer R.J."/>
        </authorList>
    </citation>
    <scope>NUCLEOTIDE SEQUENCE [LARGE SCALE GENOMIC DNA]</scope>
    <source>
        <strain evidence="2">PS312</strain>
    </source>
</reference>
<reference evidence="1" key="2">
    <citation type="submission" date="2022-06" db="UniProtKB">
        <authorList>
            <consortium name="EnsemblMetazoa"/>
        </authorList>
    </citation>
    <scope>IDENTIFICATION</scope>
    <source>
        <strain evidence="1">PS312</strain>
    </source>
</reference>